<name>A0A4R8LA76_9BACL</name>
<sequence length="166" mass="19105">MIKELQRQFLSLTSAEKLEQINNALKVKPLKEAVLEVTGCSVTWLREHMESLGYRYNRQLSQYVPDDGVKSQKTDQEELQGLLDLLAVKDQLLAMVGQLQPSMGFDFRDLYQHGAVVTRSLKTYSGIMEQFDAVCDRCYPQYRKQDLIGFALLEFVRKYGKESVTN</sequence>
<dbReference type="RefSeq" id="WP_134161225.1">
    <property type="nucleotide sequence ID" value="NZ_SORF01000028.1"/>
</dbReference>
<keyword evidence="2" id="KW-1185">Reference proteome</keyword>
<dbReference type="OrthoDB" id="2734776at2"/>
<reference evidence="1 2" key="1">
    <citation type="submission" date="2019-03" db="EMBL/GenBank/DDBJ databases">
        <title>Genomic Encyclopedia of Type Strains, Phase IV (KMG-IV): sequencing the most valuable type-strain genomes for metagenomic binning, comparative biology and taxonomic classification.</title>
        <authorList>
            <person name="Goeker M."/>
        </authorList>
    </citation>
    <scope>NUCLEOTIDE SEQUENCE [LARGE SCALE GENOMIC DNA]</scope>
    <source>
        <strain evidence="1 2">DSM 17974</strain>
    </source>
</reference>
<evidence type="ECO:0000313" key="1">
    <source>
        <dbReference type="EMBL" id="TDY38979.1"/>
    </source>
</evidence>
<comment type="caution">
    <text evidence="1">The sequence shown here is derived from an EMBL/GenBank/DDBJ whole genome shotgun (WGS) entry which is preliminary data.</text>
</comment>
<accession>A0A4R8LA76</accession>
<dbReference type="AlphaFoldDB" id="A0A4R8LA76"/>
<dbReference type="EMBL" id="SORF01000028">
    <property type="protein sequence ID" value="TDY38979.1"/>
    <property type="molecule type" value="Genomic_DNA"/>
</dbReference>
<gene>
    <name evidence="1" type="ORF">C7445_1284</name>
</gene>
<organism evidence="1 2">
    <name type="scientific">Alicyclobacillus sacchari</name>
    <dbReference type="NCBI Taxonomy" id="392010"/>
    <lineage>
        <taxon>Bacteria</taxon>
        <taxon>Bacillati</taxon>
        <taxon>Bacillota</taxon>
        <taxon>Bacilli</taxon>
        <taxon>Bacillales</taxon>
        <taxon>Alicyclobacillaceae</taxon>
        <taxon>Alicyclobacillus</taxon>
    </lineage>
</organism>
<evidence type="ECO:0000313" key="2">
    <source>
        <dbReference type="Proteomes" id="UP000294581"/>
    </source>
</evidence>
<protein>
    <submittedName>
        <fullName evidence="1">Uncharacterized protein</fullName>
    </submittedName>
</protein>
<dbReference type="Proteomes" id="UP000294581">
    <property type="component" value="Unassembled WGS sequence"/>
</dbReference>
<proteinExistence type="predicted"/>